<dbReference type="AlphaFoldDB" id="A0A845AIV7"/>
<accession>A0A845AIV7</accession>
<keyword evidence="1" id="KW-1133">Transmembrane helix</keyword>
<sequence>MVFKRRGRIETEEAKQLRDARKHFAEPGGSHDRLVKFLAMALPMGVGVVAALMVVTPLSPRGEVSFLLDRKKVAVVNERLSSNAALYRGTDNKGQPFSLSAGNAIQRSSAEGIVRMQNLVASILLPDGPARLQAPGGTYNIADEMVRVPGTVEMTAADGYAMVLNDVSIDLADRMVTGQGGVSGSTPAGTFSANRLEADIAARTISLIGDARLHMIPGKVNQMRMP</sequence>
<evidence type="ECO:0000313" key="2">
    <source>
        <dbReference type="EMBL" id="MXP29369.1"/>
    </source>
</evidence>
<reference evidence="2 3" key="1">
    <citation type="submission" date="2019-12" db="EMBL/GenBank/DDBJ databases">
        <title>Genomic-based taxomic classification of the family Erythrobacteraceae.</title>
        <authorList>
            <person name="Xu L."/>
        </authorList>
    </citation>
    <scope>NUCLEOTIDE SEQUENCE [LARGE SCALE GENOMIC DNA]</scope>
    <source>
        <strain evidence="2 3">KEMB 9005-328</strain>
    </source>
</reference>
<evidence type="ECO:0000313" key="3">
    <source>
        <dbReference type="Proteomes" id="UP000439780"/>
    </source>
</evidence>
<comment type="caution">
    <text evidence="2">The sequence shown here is derived from an EMBL/GenBank/DDBJ whole genome shotgun (WGS) entry which is preliminary data.</text>
</comment>
<keyword evidence="1" id="KW-0812">Transmembrane</keyword>
<evidence type="ECO:0000256" key="1">
    <source>
        <dbReference type="SAM" id="Phobius"/>
    </source>
</evidence>
<organism evidence="2 3">
    <name type="scientific">Qipengyuania algicida</name>
    <dbReference type="NCBI Taxonomy" id="1836209"/>
    <lineage>
        <taxon>Bacteria</taxon>
        <taxon>Pseudomonadati</taxon>
        <taxon>Pseudomonadota</taxon>
        <taxon>Alphaproteobacteria</taxon>
        <taxon>Sphingomonadales</taxon>
        <taxon>Erythrobacteraceae</taxon>
        <taxon>Qipengyuania</taxon>
    </lineage>
</organism>
<keyword evidence="1" id="KW-0472">Membrane</keyword>
<feature type="transmembrane region" description="Helical" evidence="1">
    <location>
        <begin position="37"/>
        <end position="58"/>
    </location>
</feature>
<proteinExistence type="predicted"/>
<dbReference type="OrthoDB" id="7423492at2"/>
<dbReference type="EMBL" id="WTYA01000008">
    <property type="protein sequence ID" value="MXP29369.1"/>
    <property type="molecule type" value="Genomic_DNA"/>
</dbReference>
<keyword evidence="3" id="KW-1185">Reference proteome</keyword>
<gene>
    <name evidence="2" type="ORF">GRI58_11100</name>
</gene>
<dbReference type="Proteomes" id="UP000439780">
    <property type="component" value="Unassembled WGS sequence"/>
</dbReference>
<dbReference type="RefSeq" id="WP_160753671.1">
    <property type="nucleotide sequence ID" value="NZ_WTYA01000008.1"/>
</dbReference>
<protein>
    <submittedName>
        <fullName evidence="2">LPS export ABC transporter periplasmic protein LptC</fullName>
    </submittedName>
</protein>
<name>A0A845AIV7_9SPHN</name>